<proteinExistence type="predicted"/>
<name>A0A2N1PKD7_9BACT</name>
<sequence>MVGILKKQVTKYGFAQAGDSGILILGLGFRHGGVKGKIRAKPTLAGRTPERLNRTIPNRAVLVLLEVSRDAILLCT</sequence>
<reference evidence="1 2" key="1">
    <citation type="journal article" date="2017" name="ISME J.">
        <title>Potential for microbial H2 and metal transformations associated with novel bacteria and archaea in deep terrestrial subsurface sediments.</title>
        <authorList>
            <person name="Hernsdorf A.W."/>
            <person name="Amano Y."/>
            <person name="Miyakawa K."/>
            <person name="Ise K."/>
            <person name="Suzuki Y."/>
            <person name="Anantharaman K."/>
            <person name="Probst A."/>
            <person name="Burstein D."/>
            <person name="Thomas B.C."/>
            <person name="Banfield J.F."/>
        </authorList>
    </citation>
    <scope>NUCLEOTIDE SEQUENCE [LARGE SCALE GENOMIC DNA]</scope>
    <source>
        <strain evidence="1">HGW-Wallbacteria-1</strain>
    </source>
</reference>
<evidence type="ECO:0000313" key="1">
    <source>
        <dbReference type="EMBL" id="PKK88804.1"/>
    </source>
</evidence>
<dbReference type="EMBL" id="PGXC01000034">
    <property type="protein sequence ID" value="PKK88804.1"/>
    <property type="molecule type" value="Genomic_DNA"/>
</dbReference>
<gene>
    <name evidence="1" type="ORF">CVV64_17115</name>
</gene>
<comment type="caution">
    <text evidence="1">The sequence shown here is derived from an EMBL/GenBank/DDBJ whole genome shotgun (WGS) entry which is preliminary data.</text>
</comment>
<evidence type="ECO:0000313" key="2">
    <source>
        <dbReference type="Proteomes" id="UP000233256"/>
    </source>
</evidence>
<dbReference type="AlphaFoldDB" id="A0A2N1PKD7"/>
<organism evidence="1 2">
    <name type="scientific">Candidatus Wallbacteria bacterium HGW-Wallbacteria-1</name>
    <dbReference type="NCBI Taxonomy" id="2013854"/>
    <lineage>
        <taxon>Bacteria</taxon>
        <taxon>Candidatus Walliibacteriota</taxon>
    </lineage>
</organism>
<dbReference type="Proteomes" id="UP000233256">
    <property type="component" value="Unassembled WGS sequence"/>
</dbReference>
<accession>A0A2N1PKD7</accession>
<protein>
    <submittedName>
        <fullName evidence="1">Uncharacterized protein</fullName>
    </submittedName>
</protein>